<keyword evidence="3" id="KW-1185">Reference proteome</keyword>
<organism evidence="2 3">
    <name type="scientific">Streptomyces chumphonensis</name>
    <dbReference type="NCBI Taxonomy" id="1214925"/>
    <lineage>
        <taxon>Bacteria</taxon>
        <taxon>Bacillati</taxon>
        <taxon>Actinomycetota</taxon>
        <taxon>Actinomycetes</taxon>
        <taxon>Kitasatosporales</taxon>
        <taxon>Streptomycetaceae</taxon>
        <taxon>Streptomyces</taxon>
    </lineage>
</organism>
<evidence type="ECO:0000256" key="1">
    <source>
        <dbReference type="SAM" id="MobiDB-lite"/>
    </source>
</evidence>
<protein>
    <submittedName>
        <fullName evidence="2">Uncharacterized protein</fullName>
    </submittedName>
</protein>
<reference evidence="2" key="1">
    <citation type="submission" date="2020-09" db="EMBL/GenBank/DDBJ databases">
        <title>Secondary metabolite and genome analysis of marine Streptomyces chumphonensis KK1-2T.</title>
        <authorList>
            <person name="Phongsopitanun W."/>
            <person name="Kanchanasin P."/>
            <person name="Pittayakhajonwut P."/>
            <person name="Suwanborirux K."/>
            <person name="Tanasupawat S."/>
        </authorList>
    </citation>
    <scope>NUCLEOTIDE SEQUENCE</scope>
    <source>
        <strain evidence="2">KK1-2</strain>
    </source>
</reference>
<evidence type="ECO:0000313" key="3">
    <source>
        <dbReference type="Proteomes" id="UP000632289"/>
    </source>
</evidence>
<name>A0A927EYA8_9ACTN</name>
<evidence type="ECO:0000313" key="2">
    <source>
        <dbReference type="EMBL" id="MBD3930981.1"/>
    </source>
</evidence>
<feature type="compositionally biased region" description="Pro residues" evidence="1">
    <location>
        <begin position="278"/>
        <end position="288"/>
    </location>
</feature>
<sequence length="288" mass="29523">MRRETPSTLALLARPCDVEAMRRYRGFPHRDHPGYLRTVERLLRSLTAQGVHTRLLLFDPARYARFCAESGLDPDSPGARARYTADAAADGPSLPYGGEPVAALIPRLLGGPGGRGTGGRRATALSPAVGTCRSCGRGPGPGTTDRARTALGRLLDVAGPGSHHLVCSVSPTSGGTGLPLVAALGVPRGAPASAAAHPADAEALLFTTVLAAGLATGAPGGVVLRTTHAGRQTVRGWRLHGDWLSPLTEAEVFAAYCTDPATGAPVPPEPGVAYRPGVPLPPPNGTSP</sequence>
<proteinExistence type="predicted"/>
<feature type="region of interest" description="Disordered" evidence="1">
    <location>
        <begin position="264"/>
        <end position="288"/>
    </location>
</feature>
<dbReference type="Proteomes" id="UP000632289">
    <property type="component" value="Unassembled WGS sequence"/>
</dbReference>
<gene>
    <name evidence="2" type="ORF">IF129_05315</name>
</gene>
<comment type="caution">
    <text evidence="2">The sequence shown here is derived from an EMBL/GenBank/DDBJ whole genome shotgun (WGS) entry which is preliminary data.</text>
</comment>
<dbReference type="AlphaFoldDB" id="A0A927EYA8"/>
<accession>A0A927EYA8</accession>
<dbReference type="EMBL" id="JACXYU010000002">
    <property type="protein sequence ID" value="MBD3930981.1"/>
    <property type="molecule type" value="Genomic_DNA"/>
</dbReference>